<evidence type="ECO:0000256" key="4">
    <source>
        <dbReference type="ARBA" id="ARBA00022825"/>
    </source>
</evidence>
<evidence type="ECO:0000259" key="8">
    <source>
        <dbReference type="PROSITE" id="PS50240"/>
    </source>
</evidence>
<accession>A0ABD3MU94</accession>
<organism evidence="9 10">
    <name type="scientific">Discostella pseudostelligera</name>
    <dbReference type="NCBI Taxonomy" id="259834"/>
    <lineage>
        <taxon>Eukaryota</taxon>
        <taxon>Sar</taxon>
        <taxon>Stramenopiles</taxon>
        <taxon>Ochrophyta</taxon>
        <taxon>Bacillariophyta</taxon>
        <taxon>Coscinodiscophyceae</taxon>
        <taxon>Thalassiosirophycidae</taxon>
        <taxon>Stephanodiscales</taxon>
        <taxon>Stephanodiscaceae</taxon>
        <taxon>Discostella</taxon>
    </lineage>
</organism>
<keyword evidence="6" id="KW-1015">Disulfide bond</keyword>
<comment type="similarity">
    <text evidence="1">Belongs to the peptidase S1 family.</text>
</comment>
<dbReference type="PROSITE" id="PS50240">
    <property type="entry name" value="TRYPSIN_DOM"/>
    <property type="match status" value="1"/>
</dbReference>
<dbReference type="SMART" id="SM00020">
    <property type="entry name" value="Tryp_SPc"/>
    <property type="match status" value="1"/>
</dbReference>
<dbReference type="InterPro" id="IPR001254">
    <property type="entry name" value="Trypsin_dom"/>
</dbReference>
<comment type="caution">
    <text evidence="9">The sequence shown here is derived from an EMBL/GenBank/DDBJ whole genome shotgun (WGS) entry which is preliminary data.</text>
</comment>
<dbReference type="AlphaFoldDB" id="A0ABD3MU94"/>
<protein>
    <recommendedName>
        <fullName evidence="8">Peptidase S1 domain-containing protein</fullName>
    </recommendedName>
</protein>
<dbReference type="InterPro" id="IPR033116">
    <property type="entry name" value="TRYPSIN_SER"/>
</dbReference>
<dbReference type="GO" id="GO:0006508">
    <property type="term" value="P:proteolysis"/>
    <property type="evidence" value="ECO:0007669"/>
    <property type="project" value="UniProtKB-KW"/>
</dbReference>
<reference evidence="9 10" key="1">
    <citation type="submission" date="2024-10" db="EMBL/GenBank/DDBJ databases">
        <title>Updated reference genomes for cyclostephanoid diatoms.</title>
        <authorList>
            <person name="Roberts W.R."/>
            <person name="Alverson A.J."/>
        </authorList>
    </citation>
    <scope>NUCLEOTIDE SEQUENCE [LARGE SCALE GENOMIC DNA]</scope>
    <source>
        <strain evidence="9 10">AJA232-27</strain>
    </source>
</reference>
<dbReference type="PANTHER" id="PTHR24276:SF91">
    <property type="entry name" value="AT26814P-RELATED"/>
    <property type="match status" value="1"/>
</dbReference>
<evidence type="ECO:0000256" key="3">
    <source>
        <dbReference type="ARBA" id="ARBA00022801"/>
    </source>
</evidence>
<keyword evidence="4" id="KW-0720">Serine protease</keyword>
<dbReference type="InterPro" id="IPR001314">
    <property type="entry name" value="Peptidase_S1A"/>
</dbReference>
<keyword evidence="7" id="KW-0732">Signal</keyword>
<evidence type="ECO:0000313" key="9">
    <source>
        <dbReference type="EMBL" id="KAL3767525.1"/>
    </source>
</evidence>
<evidence type="ECO:0000256" key="2">
    <source>
        <dbReference type="ARBA" id="ARBA00022670"/>
    </source>
</evidence>
<name>A0ABD3MU94_9STRA</name>
<dbReference type="PRINTS" id="PR00722">
    <property type="entry name" value="CHYMOTRYPSIN"/>
</dbReference>
<proteinExistence type="inferred from homology"/>
<dbReference type="SUPFAM" id="SSF50494">
    <property type="entry name" value="Trypsin-like serine proteases"/>
    <property type="match status" value="1"/>
</dbReference>
<feature type="chain" id="PRO_5044883612" description="Peptidase S1 domain-containing protein" evidence="7">
    <location>
        <begin position="17"/>
        <end position="345"/>
    </location>
</feature>
<dbReference type="InterPro" id="IPR043504">
    <property type="entry name" value="Peptidase_S1_PA_chymotrypsin"/>
</dbReference>
<keyword evidence="3" id="KW-0378">Hydrolase</keyword>
<keyword evidence="10" id="KW-1185">Reference proteome</keyword>
<dbReference type="FunFam" id="2.40.10.10:FF:000036">
    <property type="entry name" value="Trypsin beta"/>
    <property type="match status" value="1"/>
</dbReference>
<evidence type="ECO:0000256" key="1">
    <source>
        <dbReference type="ARBA" id="ARBA00007664"/>
    </source>
</evidence>
<dbReference type="PANTHER" id="PTHR24276">
    <property type="entry name" value="POLYSERASE-RELATED"/>
    <property type="match status" value="1"/>
</dbReference>
<dbReference type="Pfam" id="PF00089">
    <property type="entry name" value="Trypsin"/>
    <property type="match status" value="1"/>
</dbReference>
<dbReference type="EMBL" id="JALLBG020000075">
    <property type="protein sequence ID" value="KAL3767525.1"/>
    <property type="molecule type" value="Genomic_DNA"/>
</dbReference>
<evidence type="ECO:0000313" key="10">
    <source>
        <dbReference type="Proteomes" id="UP001530293"/>
    </source>
</evidence>
<dbReference type="CDD" id="cd00190">
    <property type="entry name" value="Tryp_SPc"/>
    <property type="match status" value="1"/>
</dbReference>
<evidence type="ECO:0000256" key="7">
    <source>
        <dbReference type="SAM" id="SignalP"/>
    </source>
</evidence>
<keyword evidence="2" id="KW-0645">Protease</keyword>
<dbReference type="Gene3D" id="2.40.10.10">
    <property type="entry name" value="Trypsin-like serine proteases"/>
    <property type="match status" value="1"/>
</dbReference>
<dbReference type="PROSITE" id="PS00135">
    <property type="entry name" value="TRYPSIN_SER"/>
    <property type="match status" value="1"/>
</dbReference>
<dbReference type="InterPro" id="IPR050430">
    <property type="entry name" value="Peptidase_S1"/>
</dbReference>
<feature type="domain" description="Peptidase S1" evidence="8">
    <location>
        <begin position="86"/>
        <end position="328"/>
    </location>
</feature>
<dbReference type="InterPro" id="IPR009003">
    <property type="entry name" value="Peptidase_S1_PA"/>
</dbReference>
<sequence length="345" mass="37627">MKVCLLLLAIVPLNTAKIRGGATDGGDGDGVGDIVSLEEPLDGAAEETEYNNIDEARRRRRIRGHDTDQFHSDDRQLNIFSGQSRIIGGTEAASLPADYSFAVSLQDQTGKHYCGASLVSKDCILTTAHCSNKVTGNSDISAVVGRYNLDDTSKGEKMKVKLEKLHPMYNVELANVAWDYDFAIMCFTKPTMTNSRIIQLNKDPSFPAIGGLVRVMGWGDTNPSENIRTPSNKLQVANLRTVSNEQCDGTTGTYGTYSISFKGQIESSMMCAWSKTRDACQGDSGGPLIHKGKLVGLTSWGVGCNDGNFPGVYARVSSAYNWIRRNICSFSMYPDPSFQCEALRD</sequence>
<evidence type="ECO:0000256" key="6">
    <source>
        <dbReference type="ARBA" id="ARBA00023157"/>
    </source>
</evidence>
<dbReference type="Proteomes" id="UP001530293">
    <property type="component" value="Unassembled WGS sequence"/>
</dbReference>
<gene>
    <name evidence="9" type="ORF">ACHAWU_000188</name>
</gene>
<dbReference type="GO" id="GO:0008236">
    <property type="term" value="F:serine-type peptidase activity"/>
    <property type="evidence" value="ECO:0007669"/>
    <property type="project" value="UniProtKB-KW"/>
</dbReference>
<evidence type="ECO:0000256" key="5">
    <source>
        <dbReference type="ARBA" id="ARBA00023026"/>
    </source>
</evidence>
<feature type="signal peptide" evidence="7">
    <location>
        <begin position="1"/>
        <end position="16"/>
    </location>
</feature>
<keyword evidence="5" id="KW-0843">Virulence</keyword>